<proteinExistence type="predicted"/>
<protein>
    <submittedName>
        <fullName evidence="3">Uncharacterized protein</fullName>
    </submittedName>
</protein>
<dbReference type="Proteomes" id="UP000887540">
    <property type="component" value="Unplaced"/>
</dbReference>
<feature type="region of interest" description="Disordered" evidence="1">
    <location>
        <begin position="288"/>
        <end position="362"/>
    </location>
</feature>
<dbReference type="WBParaSite" id="ACRNAN_Path_651.g2444.t1">
    <property type="protein sequence ID" value="ACRNAN_Path_651.g2444.t1"/>
    <property type="gene ID" value="ACRNAN_Path_651.g2444"/>
</dbReference>
<evidence type="ECO:0000313" key="3">
    <source>
        <dbReference type="WBParaSite" id="ACRNAN_Path_651.g2444.t1"/>
    </source>
</evidence>
<organism evidence="2 3">
    <name type="scientific">Acrobeloides nanus</name>
    <dbReference type="NCBI Taxonomy" id="290746"/>
    <lineage>
        <taxon>Eukaryota</taxon>
        <taxon>Metazoa</taxon>
        <taxon>Ecdysozoa</taxon>
        <taxon>Nematoda</taxon>
        <taxon>Chromadorea</taxon>
        <taxon>Rhabditida</taxon>
        <taxon>Tylenchina</taxon>
        <taxon>Cephalobomorpha</taxon>
        <taxon>Cephaloboidea</taxon>
        <taxon>Cephalobidae</taxon>
        <taxon>Acrobeloides</taxon>
    </lineage>
</organism>
<dbReference type="AlphaFoldDB" id="A0A914C9W9"/>
<reference evidence="3" key="1">
    <citation type="submission" date="2022-11" db="UniProtKB">
        <authorList>
            <consortium name="WormBaseParasite"/>
        </authorList>
    </citation>
    <scope>IDENTIFICATION</scope>
</reference>
<sequence length="563" mass="65477">MSSSRCFPSASKNPLPPSTILERKKVSINVNQKWFHPFQKFSYLLLENVKWPVLDTKKARASQLIQPGKKSNENSGSVSILLIPMFLNSSCSDVVKDPRQPRLTEIVEPFPMKIRQQFLLSSSNPPSILEALSPEVTVIDREIYLQPEESMSISTSGSIDTVKIKAVEKMRKPTLTQLFQEEIMSRVKSNENNLPNPVIHKEYSRTIIFPLQHREVDYEKSLMLHLSFSGARIARKTATAPLIDHNQRLLNYKEIVKRRVYGRFADIVKDRETRERFNRRTSRTNGRALVSLDEAHRRSRSNSIASSSRESFSRSESSSDQWISRKRRRRSSSYDSDSGSDYRQRRAKRNKRDNSYDEERDETPSQYISQWLDLAIMSFAPGSIDALGDMPINFVMPKDSIPYQRTDFNITYMRYSHLMLRNIYTLSEKLREKIKRRNQCALFFGPVLKEVGLLGKKYVENFRNGQKNTVRRFGDWMDRILGDDRNRFSLRGFRKLNQTAVDEAIEKKSEVLKEEALIWSLLYVNLSHLFEEAEPLTKVVPSEKIVELKTSSKEAEKAKKYHR</sequence>
<accession>A0A914C9W9</accession>
<evidence type="ECO:0000256" key="1">
    <source>
        <dbReference type="SAM" id="MobiDB-lite"/>
    </source>
</evidence>
<keyword evidence="2" id="KW-1185">Reference proteome</keyword>
<evidence type="ECO:0000313" key="2">
    <source>
        <dbReference type="Proteomes" id="UP000887540"/>
    </source>
</evidence>
<feature type="compositionally biased region" description="Low complexity" evidence="1">
    <location>
        <begin position="301"/>
        <end position="322"/>
    </location>
</feature>
<name>A0A914C9W9_9BILA</name>